<dbReference type="GO" id="GO:0030170">
    <property type="term" value="F:pyridoxal phosphate binding"/>
    <property type="evidence" value="ECO:0007669"/>
    <property type="project" value="InterPro"/>
</dbReference>
<sequence length="412" mass="44910">MATIQISRLFLYPIKSCAGLPVSQATLIETGFQYDRLWMVTDEKYKFVTQIKEGRLALVTPKIIGIPALQCGLHLEGTVGMEELESGDTTTPQLILTIPATPTTDEAPEATSLTTPATTTTTTTSSMILPLHPTEVELAGLKKVQVHVWGDDTPAYDEGDEVADWLSTFLGRRVRLVRYILDQGKRATKTCPPTAEQVQQALASPEDDNDSGSSNRDPAATTLPPRPVGGWRSIFSYFAPSSASHSTTTPPPPQWPGRVMFSNDSPILLASEASLVDVNQHLPTPIDIRRFRPNIMVDGIAPFEEDTWHRISIKAGALARKITPPISSSEEKITVDADTNASTSAPSAVTLMVTSRCTRCPMTNNNPDTGIASLEHQPLKTLVNYRRVDPGDKYRGCFGMNCVPVRTGKYCS</sequence>
<accession>A0A4Q0A3C2</accession>
<proteinExistence type="predicted"/>
<dbReference type="SUPFAM" id="SSF141673">
    <property type="entry name" value="MOSC N-terminal domain-like"/>
    <property type="match status" value="2"/>
</dbReference>
<evidence type="ECO:0000256" key="1">
    <source>
        <dbReference type="SAM" id="MobiDB-lite"/>
    </source>
</evidence>
<organism evidence="3 4">
    <name type="scientific">Dimargaris cristalligena</name>
    <dbReference type="NCBI Taxonomy" id="215637"/>
    <lineage>
        <taxon>Eukaryota</taxon>
        <taxon>Fungi</taxon>
        <taxon>Fungi incertae sedis</taxon>
        <taxon>Zoopagomycota</taxon>
        <taxon>Kickxellomycotina</taxon>
        <taxon>Dimargaritomycetes</taxon>
        <taxon>Dimargaritales</taxon>
        <taxon>Dimargaritaceae</taxon>
        <taxon>Dimargaris</taxon>
    </lineage>
</organism>
<keyword evidence="4" id="KW-1185">Reference proteome</keyword>
<dbReference type="GO" id="GO:0003824">
    <property type="term" value="F:catalytic activity"/>
    <property type="evidence" value="ECO:0007669"/>
    <property type="project" value="InterPro"/>
</dbReference>
<dbReference type="STRING" id="215637.A0A4Q0A3C2"/>
<dbReference type="Pfam" id="PF03473">
    <property type="entry name" value="MOSC"/>
    <property type="match status" value="1"/>
</dbReference>
<reference evidence="4" key="1">
    <citation type="journal article" date="2018" name="Nat. Microbiol.">
        <title>Leveraging single-cell genomics to expand the fungal tree of life.</title>
        <authorList>
            <person name="Ahrendt S.R."/>
            <person name="Quandt C.A."/>
            <person name="Ciobanu D."/>
            <person name="Clum A."/>
            <person name="Salamov A."/>
            <person name="Andreopoulos B."/>
            <person name="Cheng J.F."/>
            <person name="Woyke T."/>
            <person name="Pelin A."/>
            <person name="Henrissat B."/>
            <person name="Reynolds N.K."/>
            <person name="Benny G.L."/>
            <person name="Smith M.E."/>
            <person name="James T.Y."/>
            <person name="Grigoriev I.V."/>
        </authorList>
    </citation>
    <scope>NUCLEOTIDE SEQUENCE [LARGE SCALE GENOMIC DNA]</scope>
    <source>
        <strain evidence="4">RSA 468</strain>
    </source>
</reference>
<dbReference type="InterPro" id="IPR005302">
    <property type="entry name" value="MoCF_Sase_C"/>
</dbReference>
<evidence type="ECO:0000259" key="2">
    <source>
        <dbReference type="PROSITE" id="PS51340"/>
    </source>
</evidence>
<dbReference type="GO" id="GO:0030151">
    <property type="term" value="F:molybdenum ion binding"/>
    <property type="evidence" value="ECO:0007669"/>
    <property type="project" value="InterPro"/>
</dbReference>
<dbReference type="AlphaFoldDB" id="A0A4Q0A3C2"/>
<dbReference type="Pfam" id="PF03476">
    <property type="entry name" value="MOSC_N"/>
    <property type="match status" value="1"/>
</dbReference>
<gene>
    <name evidence="3" type="ORF">BJ085DRAFT_34451</name>
</gene>
<dbReference type="EMBL" id="ML002246">
    <property type="protein sequence ID" value="RKP39760.1"/>
    <property type="molecule type" value="Genomic_DNA"/>
</dbReference>
<dbReference type="OrthoDB" id="17255at2759"/>
<dbReference type="InterPro" id="IPR005303">
    <property type="entry name" value="MOCOS_middle"/>
</dbReference>
<dbReference type="PANTHER" id="PTHR14237">
    <property type="entry name" value="MOLYBDOPTERIN COFACTOR SULFURASE MOSC"/>
    <property type="match status" value="1"/>
</dbReference>
<dbReference type="PROSITE" id="PS51340">
    <property type="entry name" value="MOSC"/>
    <property type="match status" value="1"/>
</dbReference>
<dbReference type="PANTHER" id="PTHR14237:SF19">
    <property type="entry name" value="MITOCHONDRIAL AMIDOXIME REDUCING COMPONENT 1"/>
    <property type="match status" value="1"/>
</dbReference>
<name>A0A4Q0A3C2_9FUNG</name>
<evidence type="ECO:0000313" key="4">
    <source>
        <dbReference type="Proteomes" id="UP000268162"/>
    </source>
</evidence>
<dbReference type="Proteomes" id="UP000268162">
    <property type="component" value="Unassembled WGS sequence"/>
</dbReference>
<evidence type="ECO:0000313" key="3">
    <source>
        <dbReference type="EMBL" id="RKP39760.1"/>
    </source>
</evidence>
<feature type="region of interest" description="Disordered" evidence="1">
    <location>
        <begin position="103"/>
        <end position="123"/>
    </location>
</feature>
<feature type="region of interest" description="Disordered" evidence="1">
    <location>
        <begin position="188"/>
        <end position="227"/>
    </location>
</feature>
<protein>
    <submittedName>
        <fullName evidence="3">MOSC N-terminal beta barrel domain-containing protein</fullName>
    </submittedName>
</protein>
<feature type="domain" description="MOSC" evidence="2">
    <location>
        <begin position="241"/>
        <end position="412"/>
    </location>
</feature>